<reference evidence="2" key="3">
    <citation type="submission" date="2019-10" db="EMBL/GenBank/DDBJ databases">
        <authorList>
            <consortium name="NCBI Pathogen Detection Project"/>
        </authorList>
    </citation>
    <scope>NUCLEOTIDE SEQUENCE</scope>
    <source>
        <strain evidence="2">Salmonella enterica</strain>
    </source>
</reference>
<gene>
    <name evidence="1" type="ORF">DSQ81_22205</name>
    <name evidence="2" type="ORF">GBZ58_17715</name>
</gene>
<accession>A0A5Y3Q9R7</accession>
<reference evidence="2" key="1">
    <citation type="journal article" date="2018" name="Genome Biol.">
        <title>SKESA: strategic k-mer extension for scrupulous assemblies.</title>
        <authorList>
            <person name="Souvorov A."/>
            <person name="Agarwala R."/>
            <person name="Lipman D.J."/>
        </authorList>
    </citation>
    <scope>NUCLEOTIDE SEQUENCE</scope>
    <source>
        <strain evidence="2">Salmonella enterica</strain>
    </source>
</reference>
<dbReference type="Proteomes" id="UP000839688">
    <property type="component" value="Unassembled WGS sequence"/>
</dbReference>
<dbReference type="EMBL" id="DAAGTC010000013">
    <property type="protein sequence ID" value="HAB4462338.1"/>
    <property type="molecule type" value="Genomic_DNA"/>
</dbReference>
<dbReference type="EMBL" id="AAIVIG010000050">
    <property type="protein sequence ID" value="ECI4938318.1"/>
    <property type="molecule type" value="Genomic_DNA"/>
</dbReference>
<protein>
    <recommendedName>
        <fullName evidence="3">Cytoplasmic protein</fullName>
    </recommendedName>
</protein>
<evidence type="ECO:0000313" key="2">
    <source>
        <dbReference type="EMBL" id="HAB4462338.1"/>
    </source>
</evidence>
<proteinExistence type="predicted"/>
<comment type="caution">
    <text evidence="1">The sequence shown here is derived from an EMBL/GenBank/DDBJ whole genome shotgun (WGS) entry which is preliminary data.</text>
</comment>
<evidence type="ECO:0000313" key="1">
    <source>
        <dbReference type="EMBL" id="ECI4938318.1"/>
    </source>
</evidence>
<evidence type="ECO:0008006" key="3">
    <source>
        <dbReference type="Google" id="ProtNLM"/>
    </source>
</evidence>
<name>A0A5Y3Q9R7_SALER</name>
<organism evidence="1">
    <name type="scientific">Salmonella enterica subsp. arizonae</name>
    <dbReference type="NCBI Taxonomy" id="59203"/>
    <lineage>
        <taxon>Bacteria</taxon>
        <taxon>Pseudomonadati</taxon>
        <taxon>Pseudomonadota</taxon>
        <taxon>Gammaproteobacteria</taxon>
        <taxon>Enterobacterales</taxon>
        <taxon>Enterobacteriaceae</taxon>
        <taxon>Salmonella</taxon>
    </lineage>
</organism>
<dbReference type="AlphaFoldDB" id="A0A5Y3Q9R7"/>
<sequence>MKTTLNQAFIINKLSIDVKPELSSSGKVVFEANPDQKPYIVFDDHRDSPVGFGVKVSLTKKTYVIQRRVSSGDRSVSEGKKPSSVLKVKVGNVSDFPSIDQAA</sequence>
<reference evidence="1" key="2">
    <citation type="submission" date="2018-07" db="EMBL/GenBank/DDBJ databases">
        <authorList>
            <person name="Ashton P.M."/>
            <person name="Dallman T."/>
            <person name="Nair S."/>
            <person name="De Pinna E."/>
            <person name="Peters T."/>
            <person name="Grant K."/>
        </authorList>
    </citation>
    <scope>NUCLEOTIDE SEQUENCE [LARGE SCALE GENOMIC DNA]</scope>
    <source>
        <strain evidence="1">475813</strain>
    </source>
</reference>